<keyword evidence="2" id="KW-1185">Reference proteome</keyword>
<evidence type="ECO:0000313" key="1">
    <source>
        <dbReference type="EMBL" id="CAG8520094.1"/>
    </source>
</evidence>
<protein>
    <submittedName>
        <fullName evidence="1">11835_t:CDS:1</fullName>
    </submittedName>
</protein>
<comment type="caution">
    <text evidence="1">The sequence shown here is derived from an EMBL/GenBank/DDBJ whole genome shotgun (WGS) entry which is preliminary data.</text>
</comment>
<feature type="non-terminal residue" evidence="1">
    <location>
        <position position="1"/>
    </location>
</feature>
<gene>
    <name evidence="1" type="ORF">SCALOS_LOCUS4032</name>
</gene>
<organism evidence="1 2">
    <name type="scientific">Scutellospora calospora</name>
    <dbReference type="NCBI Taxonomy" id="85575"/>
    <lineage>
        <taxon>Eukaryota</taxon>
        <taxon>Fungi</taxon>
        <taxon>Fungi incertae sedis</taxon>
        <taxon>Mucoromycota</taxon>
        <taxon>Glomeromycotina</taxon>
        <taxon>Glomeromycetes</taxon>
        <taxon>Diversisporales</taxon>
        <taxon>Gigasporaceae</taxon>
        <taxon>Scutellospora</taxon>
    </lineage>
</organism>
<dbReference type="Proteomes" id="UP000789860">
    <property type="component" value="Unassembled WGS sequence"/>
</dbReference>
<sequence>VACLRLCPSQLSIQVKQIEFTSETKGKGQLENANLEIDYNITKLRLENFLMKIVITKAWTKLN</sequence>
<dbReference type="EMBL" id="CAJVPM010005066">
    <property type="protein sequence ID" value="CAG8520094.1"/>
    <property type="molecule type" value="Genomic_DNA"/>
</dbReference>
<proteinExistence type="predicted"/>
<reference evidence="1" key="1">
    <citation type="submission" date="2021-06" db="EMBL/GenBank/DDBJ databases">
        <authorList>
            <person name="Kallberg Y."/>
            <person name="Tangrot J."/>
            <person name="Rosling A."/>
        </authorList>
    </citation>
    <scope>NUCLEOTIDE SEQUENCE</scope>
    <source>
        <strain evidence="1">AU212A</strain>
    </source>
</reference>
<evidence type="ECO:0000313" key="2">
    <source>
        <dbReference type="Proteomes" id="UP000789860"/>
    </source>
</evidence>
<accession>A0ACA9LF68</accession>
<name>A0ACA9LF68_9GLOM</name>